<dbReference type="GO" id="GO:0004315">
    <property type="term" value="F:3-oxoacyl-[acyl-carrier-protein] synthase activity"/>
    <property type="evidence" value="ECO:0007669"/>
    <property type="project" value="InterPro"/>
</dbReference>
<protein>
    <submittedName>
        <fullName evidence="9">Fatty acid synthase</fullName>
    </submittedName>
</protein>
<feature type="domain" description="PKS/mFAS DH" evidence="7">
    <location>
        <begin position="292"/>
        <end position="590"/>
    </location>
</feature>
<keyword evidence="2" id="KW-0597">Phosphoprotein</keyword>
<dbReference type="Pfam" id="PF00109">
    <property type="entry name" value="ketoacyl-synt"/>
    <property type="match status" value="1"/>
</dbReference>
<dbReference type="InterPro" id="IPR016039">
    <property type="entry name" value="Thiolase-like"/>
</dbReference>
<dbReference type="SUPFAM" id="SSF51735">
    <property type="entry name" value="NAD(P)-binding Rossmann-fold domains"/>
    <property type="match status" value="1"/>
</dbReference>
<dbReference type="InterPro" id="IPR049900">
    <property type="entry name" value="PKS_mFAS_DH"/>
</dbReference>
<dbReference type="InterPro" id="IPR036291">
    <property type="entry name" value="NAD(P)-bd_dom_sf"/>
</dbReference>
<dbReference type="InterPro" id="IPR013968">
    <property type="entry name" value="PKS_KR"/>
</dbReference>
<dbReference type="GO" id="GO:0006633">
    <property type="term" value="P:fatty acid biosynthetic process"/>
    <property type="evidence" value="ECO:0007669"/>
    <property type="project" value="InterPro"/>
</dbReference>
<dbReference type="InterPro" id="IPR036736">
    <property type="entry name" value="ACP-like_sf"/>
</dbReference>
<keyword evidence="3" id="KW-0808">Transferase</keyword>
<dbReference type="PROSITE" id="PS52004">
    <property type="entry name" value="KS3_2"/>
    <property type="match status" value="1"/>
</dbReference>
<dbReference type="InterPro" id="IPR050091">
    <property type="entry name" value="PKS_NRPS_Biosynth_Enz"/>
</dbReference>
<dbReference type="PROSITE" id="PS00606">
    <property type="entry name" value="KS3_1"/>
    <property type="match status" value="1"/>
</dbReference>
<evidence type="ECO:0000259" key="6">
    <source>
        <dbReference type="PROSITE" id="PS52004"/>
    </source>
</evidence>
<dbReference type="Gene3D" id="3.40.47.10">
    <property type="match status" value="1"/>
</dbReference>
<dbReference type="InterPro" id="IPR020841">
    <property type="entry name" value="PKS_Beta-ketoAc_synthase_dom"/>
</dbReference>
<evidence type="ECO:0000313" key="9">
    <source>
        <dbReference type="WBParaSite" id="Minc3s00304g09788"/>
    </source>
</evidence>
<dbReference type="Gene3D" id="3.10.129.110">
    <property type="entry name" value="Polyketide synthase dehydratase"/>
    <property type="match status" value="1"/>
</dbReference>
<sequence>MNKQCRVELKLCDVTDVERMKEIFEILYNLNPAHFVINSSLTSLHPNHGQSVYAASNAFCDALIRKRRRNGLSGTVLNWANWLEVGMAARKPGTNEILGWLGLSGLSTDLALYCFKIALRYRPTQLMIGRFDWEKMKEKFEGLYKRFEDIGEDLGEENEEENKIFFKKVKEDSRNFQKFKSLKTPKIPNFEEIITSAIREQLKIVNYDNNEDKSLEFVQNSNFNSLGFMEMGLDSLRLYQLTSDLNERLERFGLKINIIDLFERGNVEKLGEYLNKRLKENDGRGVEKKSIRPISTKNERKNVEFKLEDENIILEEILELSKNHLMFGRPLVPAALQIQQFIERLKSLNLDIDKTSLLIEEIKFNKKMLLNEWENAKIICKNTKINGKEGNDKFQNLLMELTSICEDEGSQSFSSCQIIKTMWNDTNFNFKLNEGKTNVNVNEFYNNLKKMGMEYGPKMRLIQEAQIFKDDQLEKTRKICLVKAKMGEDLFNENQQIWKLIEFGLQNLAIGLFQMEKRFFFLPISIARIKINFVKNFNSKRICSVGKAQLNNEGLSNFAGGSVDILDEKNDKLMIIEGVVAKRFEEKENKNEEKINFEEWLMLIRPEKDIAILGVSGTFSGCESVEEFWEAIRENTSCLSTLKNNNPDIIPISGISPNIEKFDINLFGKAGLSITEWRSLDPQIRLLAQHSYVALENSGNLERKSQICVGCFVAAEESSPEYKEVDEREGALGSLLGMYRRNQHTFCAQWLSHLLELTGPSINVYSACSSSFSAIAQAQQAIVTGEADLCLVGAVHLVHPNQIGHQPMPGQPLAKSSNSWPFCSTSDGLMRGSACAVIVLGKPIEAILRGDPILGIIKSVAINNDAGRKPNFMSPSIEGQQAVIERALEQSGVPRSLIPFWECHAAGTTIGDNIELSAIYKAFFKEKTEKEEENNNLFVGSCKANIGHCFAASGICSIIKLLKMLETGLLPPQLLPNNDVVSADLLNPFNGQLIIHSGSEAKEILPSKLNVKYKLICDLNS</sequence>
<evidence type="ECO:0000256" key="2">
    <source>
        <dbReference type="ARBA" id="ARBA00022553"/>
    </source>
</evidence>
<dbReference type="InterPro" id="IPR018201">
    <property type="entry name" value="Ketoacyl_synth_AS"/>
</dbReference>
<dbReference type="InterPro" id="IPR042104">
    <property type="entry name" value="PKS_dehydratase_sf"/>
</dbReference>
<dbReference type="AlphaFoldDB" id="A0A914L6I8"/>
<feature type="domain" description="Ketosynthase family 3 (KS3)" evidence="6">
    <location>
        <begin position="607"/>
        <end position="997"/>
    </location>
</feature>
<dbReference type="GO" id="GO:0004312">
    <property type="term" value="F:fatty acid synthase activity"/>
    <property type="evidence" value="ECO:0007669"/>
    <property type="project" value="TreeGrafter"/>
</dbReference>
<name>A0A914L6I8_MELIC</name>
<dbReference type="InterPro" id="IPR014031">
    <property type="entry name" value="Ketoacyl_synth_C"/>
</dbReference>
<organism evidence="8 9">
    <name type="scientific">Meloidogyne incognita</name>
    <name type="common">Southern root-knot nematode worm</name>
    <name type="synonym">Oxyuris incognita</name>
    <dbReference type="NCBI Taxonomy" id="6306"/>
    <lineage>
        <taxon>Eukaryota</taxon>
        <taxon>Metazoa</taxon>
        <taxon>Ecdysozoa</taxon>
        <taxon>Nematoda</taxon>
        <taxon>Chromadorea</taxon>
        <taxon>Rhabditida</taxon>
        <taxon>Tylenchina</taxon>
        <taxon>Tylenchomorpha</taxon>
        <taxon>Tylenchoidea</taxon>
        <taxon>Meloidogynidae</taxon>
        <taxon>Meloidogyninae</taxon>
        <taxon>Meloidogyne</taxon>
        <taxon>Meloidogyne incognita group</taxon>
    </lineage>
</organism>
<dbReference type="Gene3D" id="3.40.50.720">
    <property type="entry name" value="NAD(P)-binding Rossmann-like Domain"/>
    <property type="match status" value="1"/>
</dbReference>
<evidence type="ECO:0000256" key="1">
    <source>
        <dbReference type="ARBA" id="ARBA00022450"/>
    </source>
</evidence>
<dbReference type="PROSITE" id="PS52019">
    <property type="entry name" value="PKS_MFAS_DH"/>
    <property type="match status" value="1"/>
</dbReference>
<evidence type="ECO:0000256" key="4">
    <source>
        <dbReference type="PROSITE-ProRule" id="PRU01363"/>
    </source>
</evidence>
<dbReference type="CDD" id="cd00833">
    <property type="entry name" value="PKS"/>
    <property type="match status" value="1"/>
</dbReference>
<evidence type="ECO:0000256" key="3">
    <source>
        <dbReference type="ARBA" id="ARBA00022679"/>
    </source>
</evidence>
<reference evidence="9" key="1">
    <citation type="submission" date="2022-11" db="UniProtKB">
        <authorList>
            <consortium name="WormBaseParasite"/>
        </authorList>
    </citation>
    <scope>IDENTIFICATION</scope>
</reference>
<proteinExistence type="predicted"/>
<keyword evidence="8" id="KW-1185">Reference proteome</keyword>
<dbReference type="PANTHER" id="PTHR43775:SF37">
    <property type="entry name" value="SI:DKEY-61P9.11"/>
    <property type="match status" value="1"/>
</dbReference>
<dbReference type="PROSITE" id="PS50075">
    <property type="entry name" value="CARRIER"/>
    <property type="match status" value="1"/>
</dbReference>
<dbReference type="PANTHER" id="PTHR43775">
    <property type="entry name" value="FATTY ACID SYNTHASE"/>
    <property type="match status" value="1"/>
</dbReference>
<feature type="region of interest" description="C-terminal hotdog fold" evidence="4">
    <location>
        <begin position="435"/>
        <end position="590"/>
    </location>
</feature>
<evidence type="ECO:0000259" key="7">
    <source>
        <dbReference type="PROSITE" id="PS52019"/>
    </source>
</evidence>
<comment type="caution">
    <text evidence="4">Lacks conserved residue(s) required for the propagation of feature annotation.</text>
</comment>
<evidence type="ECO:0000313" key="8">
    <source>
        <dbReference type="Proteomes" id="UP000887563"/>
    </source>
</evidence>
<dbReference type="Proteomes" id="UP000887563">
    <property type="component" value="Unplaced"/>
</dbReference>
<dbReference type="Pfam" id="PF00550">
    <property type="entry name" value="PP-binding"/>
    <property type="match status" value="1"/>
</dbReference>
<dbReference type="InterPro" id="IPR014030">
    <property type="entry name" value="Ketoacyl_synth_N"/>
</dbReference>
<dbReference type="Pfam" id="PF02801">
    <property type="entry name" value="Ketoacyl-synt_C"/>
    <property type="match status" value="1"/>
</dbReference>
<dbReference type="SUPFAM" id="SSF47336">
    <property type="entry name" value="ACP-like"/>
    <property type="match status" value="1"/>
</dbReference>
<feature type="region of interest" description="N-terminal hotdog fold" evidence="4">
    <location>
        <begin position="292"/>
        <end position="416"/>
    </location>
</feature>
<dbReference type="Pfam" id="PF08659">
    <property type="entry name" value="KR"/>
    <property type="match status" value="1"/>
</dbReference>
<dbReference type="SUPFAM" id="SSF53901">
    <property type="entry name" value="Thiolase-like"/>
    <property type="match status" value="1"/>
</dbReference>
<evidence type="ECO:0000259" key="5">
    <source>
        <dbReference type="PROSITE" id="PS50075"/>
    </source>
</evidence>
<dbReference type="WBParaSite" id="Minc3s00304g09788">
    <property type="protein sequence ID" value="Minc3s00304g09788"/>
    <property type="gene ID" value="Minc3s00304g09788"/>
</dbReference>
<keyword evidence="1" id="KW-0596">Phosphopantetheine</keyword>
<feature type="domain" description="Carrier" evidence="5">
    <location>
        <begin position="188"/>
        <end position="278"/>
    </location>
</feature>
<dbReference type="InterPro" id="IPR009081">
    <property type="entry name" value="PP-bd_ACP"/>
</dbReference>
<dbReference type="SMART" id="SM00825">
    <property type="entry name" value="PKS_KS"/>
    <property type="match status" value="1"/>
</dbReference>
<accession>A0A914L6I8</accession>
<dbReference type="Gene3D" id="1.10.1200.10">
    <property type="entry name" value="ACP-like"/>
    <property type="match status" value="1"/>
</dbReference>